<evidence type="ECO:0000256" key="1">
    <source>
        <dbReference type="ARBA" id="ARBA00001947"/>
    </source>
</evidence>
<dbReference type="SUPFAM" id="SSF51735">
    <property type="entry name" value="NAD(P)-binding Rossmann-fold domains"/>
    <property type="match status" value="1"/>
</dbReference>
<reference evidence="7 8" key="1">
    <citation type="submission" date="2019-04" db="EMBL/GenBank/DDBJ databases">
        <title>Cohnella sp. nov., isolated from soil.</title>
        <authorList>
            <person name="Kim W."/>
        </authorList>
    </citation>
    <scope>NUCLEOTIDE SEQUENCE [LARGE SCALE GENOMIC DNA]</scope>
    <source>
        <strain evidence="7 8">CAU 1483</strain>
    </source>
</reference>
<dbReference type="AlphaFoldDB" id="A0A4U0FI44"/>
<dbReference type="OrthoDB" id="9781031at2"/>
<dbReference type="Proteomes" id="UP000309673">
    <property type="component" value="Unassembled WGS sequence"/>
</dbReference>
<evidence type="ECO:0000256" key="4">
    <source>
        <dbReference type="ARBA" id="ARBA00022833"/>
    </source>
</evidence>
<comment type="caution">
    <text evidence="7">The sequence shown here is derived from an EMBL/GenBank/DDBJ whole genome shotgun (WGS) entry which is preliminary data.</text>
</comment>
<dbReference type="InterPro" id="IPR013149">
    <property type="entry name" value="ADH-like_C"/>
</dbReference>
<keyword evidence="4" id="KW-0862">Zinc</keyword>
<evidence type="ECO:0000313" key="8">
    <source>
        <dbReference type="Proteomes" id="UP000309673"/>
    </source>
</evidence>
<gene>
    <name evidence="7" type="ORF">E5161_01625</name>
</gene>
<dbReference type="Pfam" id="PF00107">
    <property type="entry name" value="ADH_zinc_N"/>
    <property type="match status" value="1"/>
</dbReference>
<evidence type="ECO:0000256" key="5">
    <source>
        <dbReference type="ARBA" id="ARBA00023002"/>
    </source>
</evidence>
<evidence type="ECO:0000256" key="3">
    <source>
        <dbReference type="ARBA" id="ARBA00022723"/>
    </source>
</evidence>
<dbReference type="EMBL" id="SUPK01000001">
    <property type="protein sequence ID" value="TJY44124.1"/>
    <property type="molecule type" value="Genomic_DNA"/>
</dbReference>
<proteinExistence type="inferred from homology"/>
<dbReference type="PANTHER" id="PTHR43350:SF19">
    <property type="entry name" value="D-GULOSIDE 3-DEHYDROGENASE"/>
    <property type="match status" value="1"/>
</dbReference>
<evidence type="ECO:0000259" key="6">
    <source>
        <dbReference type="Pfam" id="PF00107"/>
    </source>
</evidence>
<evidence type="ECO:0000313" key="7">
    <source>
        <dbReference type="EMBL" id="TJY44124.1"/>
    </source>
</evidence>
<organism evidence="7 8">
    <name type="scientific">Cohnella pontilimi</name>
    <dbReference type="NCBI Taxonomy" id="2564100"/>
    <lineage>
        <taxon>Bacteria</taxon>
        <taxon>Bacillati</taxon>
        <taxon>Bacillota</taxon>
        <taxon>Bacilli</taxon>
        <taxon>Bacillales</taxon>
        <taxon>Paenibacillaceae</taxon>
        <taxon>Cohnella</taxon>
    </lineage>
</organism>
<keyword evidence="8" id="KW-1185">Reference proteome</keyword>
<keyword evidence="5" id="KW-0560">Oxidoreductase</keyword>
<dbReference type="InterPro" id="IPR036291">
    <property type="entry name" value="NAD(P)-bd_dom_sf"/>
</dbReference>
<dbReference type="RefSeq" id="WP_136775844.1">
    <property type="nucleotide sequence ID" value="NZ_SUPK01000001.1"/>
</dbReference>
<protein>
    <submittedName>
        <fullName evidence="7">Zinc-binding alcohol dehydrogenase</fullName>
    </submittedName>
</protein>
<dbReference type="GO" id="GO:0016491">
    <property type="term" value="F:oxidoreductase activity"/>
    <property type="evidence" value="ECO:0007669"/>
    <property type="project" value="UniProtKB-KW"/>
</dbReference>
<dbReference type="Gene3D" id="3.90.180.10">
    <property type="entry name" value="Medium-chain alcohol dehydrogenases, catalytic domain"/>
    <property type="match status" value="2"/>
</dbReference>
<dbReference type="CDD" id="cd08255">
    <property type="entry name" value="2-desacetyl-2-hydroxyethyl_bacteriochlorophyllide_like"/>
    <property type="match status" value="1"/>
</dbReference>
<accession>A0A4U0FI44</accession>
<comment type="similarity">
    <text evidence="2">Belongs to the zinc-containing alcohol dehydrogenase family.</text>
</comment>
<feature type="domain" description="Alcohol dehydrogenase-like C-terminal" evidence="6">
    <location>
        <begin position="165"/>
        <end position="280"/>
    </location>
</feature>
<sequence>MNGTDAKLMGRRLVFPEAFQCTFESSEWMPSAVPDDSVLIRNDFSLISPGTELALYTGTHIDIDNLLNTWAKLPFYPGYASVGEVIAIGRSVHQVRAGDQVLALGHHADYDFIPYSEEFILPFPEQLDPRHALFARLAEISSSAILQCARFRPGDVVAVIGMGLIGNLAAQLFALQGARVIAIDLIEQRLNMAKASNITNTICPAQDMDLKEQVKEATGGRLPDIVVEATGTPSLVNVSLNLVRRHGQVILLGSPRGTAEIDIYRHIHSKGVSLIGAHANVKAIDGIPSSAEMWRYALSLIANRQLSVEPLITHELSADEAPGAYDMLLNRKEEALGVILDWRKR</sequence>
<keyword evidence="3" id="KW-0479">Metal-binding</keyword>
<name>A0A4U0FI44_9BACL</name>
<dbReference type="InterPro" id="IPR011032">
    <property type="entry name" value="GroES-like_sf"/>
</dbReference>
<dbReference type="Gene3D" id="3.40.50.720">
    <property type="entry name" value="NAD(P)-binding Rossmann-like Domain"/>
    <property type="match status" value="1"/>
</dbReference>
<dbReference type="SUPFAM" id="SSF50129">
    <property type="entry name" value="GroES-like"/>
    <property type="match status" value="1"/>
</dbReference>
<comment type="cofactor">
    <cofactor evidence="1">
        <name>Zn(2+)</name>
        <dbReference type="ChEBI" id="CHEBI:29105"/>
    </cofactor>
</comment>
<dbReference type="PANTHER" id="PTHR43350">
    <property type="entry name" value="NAD-DEPENDENT ALCOHOL DEHYDROGENASE"/>
    <property type="match status" value="1"/>
</dbReference>
<dbReference type="GO" id="GO:0046872">
    <property type="term" value="F:metal ion binding"/>
    <property type="evidence" value="ECO:0007669"/>
    <property type="project" value="UniProtKB-KW"/>
</dbReference>
<evidence type="ECO:0000256" key="2">
    <source>
        <dbReference type="ARBA" id="ARBA00008072"/>
    </source>
</evidence>